<dbReference type="PANTHER" id="PTHR42781">
    <property type="entry name" value="SPERMIDINE/PUTRESCINE IMPORT ATP-BINDING PROTEIN POTA"/>
    <property type="match status" value="1"/>
</dbReference>
<dbReference type="InterPro" id="IPR050093">
    <property type="entry name" value="ABC_SmlMolc_Importer"/>
</dbReference>
<name>A0A1D9LEK6_9NEIS</name>
<dbReference type="EMBL" id="CP017707">
    <property type="protein sequence ID" value="AOZ49692.1"/>
    <property type="molecule type" value="Genomic_DNA"/>
</dbReference>
<evidence type="ECO:0000313" key="10">
    <source>
        <dbReference type="EMBL" id="AOZ49692.1"/>
    </source>
</evidence>
<dbReference type="Gene3D" id="3.40.50.300">
    <property type="entry name" value="P-loop containing nucleotide triphosphate hydrolases"/>
    <property type="match status" value="1"/>
</dbReference>
<evidence type="ECO:0000256" key="8">
    <source>
        <dbReference type="ARBA" id="ARBA00023136"/>
    </source>
</evidence>
<evidence type="ECO:0000259" key="9">
    <source>
        <dbReference type="PROSITE" id="PS50893"/>
    </source>
</evidence>
<dbReference type="Pfam" id="PF00005">
    <property type="entry name" value="ABC_tran"/>
    <property type="match status" value="1"/>
</dbReference>
<keyword evidence="1" id="KW-0813">Transport</keyword>
<evidence type="ECO:0000256" key="5">
    <source>
        <dbReference type="ARBA" id="ARBA00022840"/>
    </source>
</evidence>
<evidence type="ECO:0000256" key="7">
    <source>
        <dbReference type="ARBA" id="ARBA00023065"/>
    </source>
</evidence>
<organism evidence="10 11">
    <name type="scientific">Chromobacterium vaccinii</name>
    <dbReference type="NCBI Taxonomy" id="1108595"/>
    <lineage>
        <taxon>Bacteria</taxon>
        <taxon>Pseudomonadati</taxon>
        <taxon>Pseudomonadota</taxon>
        <taxon>Betaproteobacteria</taxon>
        <taxon>Neisseriales</taxon>
        <taxon>Chromobacteriaceae</taxon>
        <taxon>Chromobacterium</taxon>
    </lineage>
</organism>
<sequence>MLTLRNLNKRFGARVVADDVSLDLSAGETLALLGPSGCGKSTLLKMIAGLERPDSGALAFDGEDLARVPPERRGFALMFQDFALFPHLDALGNVMFGLIEQGLSKRDAAKRARGTLARVGLAEHEARKVWTLSGGEQQRVALARALVTRPRLLLLDEPFSSLDADLRRLLQREFRELLREAGIPAIIVTHDRDEAFALADRVAVFKDGRLLQCAAPRQLLAAPANAWLARFIGFDNVLEHAAVPPGALLLGDDQPPARIVELTPLADGLRLRVEAQAGPLALMLSAREAEWLGDALFVGGTLGVGVDESRLLRFPSLSS</sequence>
<dbReference type="STRING" id="1108595.BKX93_06550"/>
<dbReference type="AlphaFoldDB" id="A0A1D9LEK6"/>
<keyword evidence="5 10" id="KW-0067">ATP-binding</keyword>
<evidence type="ECO:0000256" key="1">
    <source>
        <dbReference type="ARBA" id="ARBA00022448"/>
    </source>
</evidence>
<protein>
    <submittedName>
        <fullName evidence="10">ABC transporter ATP-binding protein</fullName>
    </submittedName>
</protein>
<dbReference type="SUPFAM" id="SSF52540">
    <property type="entry name" value="P-loop containing nucleoside triphosphate hydrolases"/>
    <property type="match status" value="1"/>
</dbReference>
<dbReference type="PROSITE" id="PS50893">
    <property type="entry name" value="ABC_TRANSPORTER_2"/>
    <property type="match status" value="1"/>
</dbReference>
<feature type="domain" description="ABC transporter" evidence="9">
    <location>
        <begin position="2"/>
        <end position="232"/>
    </location>
</feature>
<dbReference type="GO" id="GO:0005524">
    <property type="term" value="F:ATP binding"/>
    <property type="evidence" value="ECO:0007669"/>
    <property type="project" value="UniProtKB-KW"/>
</dbReference>
<dbReference type="Proteomes" id="UP000178776">
    <property type="component" value="Chromosome"/>
</dbReference>
<dbReference type="InterPro" id="IPR015853">
    <property type="entry name" value="ABC_transpr_FbpC"/>
</dbReference>
<evidence type="ECO:0000256" key="6">
    <source>
        <dbReference type="ARBA" id="ARBA00023004"/>
    </source>
</evidence>
<dbReference type="FunFam" id="3.40.50.300:FF:000425">
    <property type="entry name" value="Probable ABC transporter, ATP-binding subunit"/>
    <property type="match status" value="1"/>
</dbReference>
<dbReference type="GO" id="GO:0015408">
    <property type="term" value="F:ABC-type ferric iron transporter activity"/>
    <property type="evidence" value="ECO:0007669"/>
    <property type="project" value="InterPro"/>
</dbReference>
<dbReference type="GO" id="GO:0016887">
    <property type="term" value="F:ATP hydrolysis activity"/>
    <property type="evidence" value="ECO:0007669"/>
    <property type="project" value="InterPro"/>
</dbReference>
<dbReference type="InterPro" id="IPR017871">
    <property type="entry name" value="ABC_transporter-like_CS"/>
</dbReference>
<evidence type="ECO:0000256" key="2">
    <source>
        <dbReference type="ARBA" id="ARBA00022475"/>
    </source>
</evidence>
<dbReference type="InterPro" id="IPR003439">
    <property type="entry name" value="ABC_transporter-like_ATP-bd"/>
</dbReference>
<keyword evidence="8" id="KW-0472">Membrane</keyword>
<dbReference type="KEGG" id="cvc:BKX93_06550"/>
<keyword evidence="7" id="KW-0406">Ion transport</keyword>
<dbReference type="InterPro" id="IPR027417">
    <property type="entry name" value="P-loop_NTPase"/>
</dbReference>
<keyword evidence="4" id="KW-0547">Nucleotide-binding</keyword>
<dbReference type="RefSeq" id="WP_070979233.1">
    <property type="nucleotide sequence ID" value="NZ_CP017707.1"/>
</dbReference>
<dbReference type="PANTHER" id="PTHR42781:SF4">
    <property type="entry name" value="SPERMIDINE_PUTRESCINE IMPORT ATP-BINDING PROTEIN POTA"/>
    <property type="match status" value="1"/>
</dbReference>
<keyword evidence="2" id="KW-1003">Cell membrane</keyword>
<accession>A0A1D9LEK6</accession>
<keyword evidence="6" id="KW-0408">Iron</keyword>
<keyword evidence="3" id="KW-0410">Iron transport</keyword>
<evidence type="ECO:0000256" key="4">
    <source>
        <dbReference type="ARBA" id="ARBA00022741"/>
    </source>
</evidence>
<evidence type="ECO:0000313" key="11">
    <source>
        <dbReference type="Proteomes" id="UP000178776"/>
    </source>
</evidence>
<dbReference type="GeneID" id="68840867"/>
<reference evidence="10 11" key="1">
    <citation type="submission" date="2016-10" db="EMBL/GenBank/DDBJ databases">
        <title>Chromobacterium muskegensis sp. nov., an insecticidal bacterium isolated from Sphagnum bogs.</title>
        <authorList>
            <person name="Sparks M.E."/>
            <person name="Blackburn M.B."/>
            <person name="Gundersen-Rindal D.E."/>
            <person name="Mitchell A."/>
            <person name="Farrar R."/>
            <person name="Kuhar D."/>
        </authorList>
    </citation>
    <scope>NUCLEOTIDE SEQUENCE [LARGE SCALE GENOMIC DNA]</scope>
    <source>
        <strain evidence="10 11">21-1</strain>
    </source>
</reference>
<dbReference type="SMART" id="SM00382">
    <property type="entry name" value="AAA"/>
    <property type="match status" value="1"/>
</dbReference>
<dbReference type="CDD" id="cd03259">
    <property type="entry name" value="ABC_Carb_Solutes_like"/>
    <property type="match status" value="1"/>
</dbReference>
<evidence type="ECO:0000256" key="3">
    <source>
        <dbReference type="ARBA" id="ARBA00022496"/>
    </source>
</evidence>
<dbReference type="PROSITE" id="PS00211">
    <property type="entry name" value="ABC_TRANSPORTER_1"/>
    <property type="match status" value="1"/>
</dbReference>
<gene>
    <name evidence="10" type="ORF">BKX93_06550</name>
</gene>
<dbReference type="GO" id="GO:0016020">
    <property type="term" value="C:membrane"/>
    <property type="evidence" value="ECO:0007669"/>
    <property type="project" value="InterPro"/>
</dbReference>
<proteinExistence type="predicted"/>
<dbReference type="GO" id="GO:0015697">
    <property type="term" value="P:quaternary ammonium group transport"/>
    <property type="evidence" value="ECO:0007669"/>
    <property type="project" value="UniProtKB-ARBA"/>
</dbReference>
<dbReference type="InterPro" id="IPR003593">
    <property type="entry name" value="AAA+_ATPase"/>
</dbReference>